<protein>
    <recommendedName>
        <fullName evidence="1">Microcin J25-processing protein McjB C-terminal domain-containing protein</fullName>
    </recommendedName>
</protein>
<name>A0AAC8Z1V0_SPHMC</name>
<proteinExistence type="predicted"/>
<dbReference type="InterPro" id="IPR032708">
    <property type="entry name" value="McjB_C"/>
</dbReference>
<dbReference type="NCBIfam" id="NF033537">
    <property type="entry name" value="lasso_biosyn_B2"/>
    <property type="match status" value="1"/>
</dbReference>
<evidence type="ECO:0000259" key="1">
    <source>
        <dbReference type="Pfam" id="PF13471"/>
    </source>
</evidence>
<organism evidence="2 3">
    <name type="scientific">Sphingopyxis macrogoltabida</name>
    <name type="common">Sphingomonas macrogoltabidus</name>
    <dbReference type="NCBI Taxonomy" id="33050"/>
    <lineage>
        <taxon>Bacteria</taxon>
        <taxon>Pseudomonadati</taxon>
        <taxon>Pseudomonadota</taxon>
        <taxon>Alphaproteobacteria</taxon>
        <taxon>Sphingomonadales</taxon>
        <taxon>Sphingomonadaceae</taxon>
        <taxon>Sphingopyxis</taxon>
    </lineage>
</organism>
<dbReference type="Proteomes" id="UP000076088">
    <property type="component" value="Chromosome"/>
</dbReference>
<feature type="domain" description="Microcin J25-processing protein McjB C-terminal" evidence="1">
    <location>
        <begin position="109"/>
        <end position="216"/>
    </location>
</feature>
<reference evidence="2 3" key="2">
    <citation type="journal article" date="2016" name="Genome Announc.">
        <title>Complete Genome Sequence of Sphingopyxis macrogoltabida Strain 203N (NBRC 111659), a Polyethylene Glycol Degrader.</title>
        <authorList>
            <person name="Ohtsubo Y."/>
            <person name="Nonoyama S."/>
            <person name="Nagata Y."/>
            <person name="Numata M."/>
            <person name="Tsuchikane K."/>
            <person name="Hosoyama A."/>
            <person name="Yamazoe A."/>
            <person name="Tsuda M."/>
            <person name="Fujita N."/>
            <person name="Kawai F."/>
        </authorList>
    </citation>
    <scope>NUCLEOTIDE SEQUENCE [LARGE SCALE GENOMIC DNA]</scope>
    <source>
        <strain evidence="2 3">203N</strain>
    </source>
</reference>
<dbReference type="EMBL" id="CP013344">
    <property type="protein sequence ID" value="AMU90338.1"/>
    <property type="molecule type" value="Genomic_DNA"/>
</dbReference>
<sequence>MEWRLASGTGFCEVGGELLFLDLRRDRYLALRGEDRVTFDRLRSGATGDQRAMTRLAGSGLIVAGNGGRAIRATEIIVPEEDLSACSARSGSGWGTAFAAARGLIWARLAMRPARLARTAEYLAAAKADRAGAGKQSKAEDLAAGFAASRWLIPVAPRCLVDALALDWLLLREGVAATLVFGVRLNPFNAHCWLQTERAILTGTAAEARNFTPILTVG</sequence>
<dbReference type="InterPro" id="IPR053521">
    <property type="entry name" value="McjB-like"/>
</dbReference>
<reference evidence="3" key="1">
    <citation type="submission" date="2015-11" db="EMBL/GenBank/DDBJ databases">
        <title>Complete genome sequence of a polyethylene-glycol degrader Sphingopyxis macrogoltabida 203N (NBRC 111659).</title>
        <authorList>
            <person name="Yoshiyuki O."/>
            <person name="Shouta N."/>
            <person name="Nagata Y."/>
            <person name="Numata M."/>
            <person name="Tsuchikane K."/>
            <person name="Hosoyama A."/>
            <person name="Yamazoe A."/>
            <person name="Tsuda M."/>
            <person name="Fujita N."/>
            <person name="Kawai F."/>
        </authorList>
    </citation>
    <scope>NUCLEOTIDE SEQUENCE [LARGE SCALE GENOMIC DNA]</scope>
    <source>
        <strain evidence="3">203N</strain>
    </source>
</reference>
<keyword evidence="3" id="KW-1185">Reference proteome</keyword>
<gene>
    <name evidence="2" type="ORF">ATM17_15020</name>
</gene>
<evidence type="ECO:0000313" key="2">
    <source>
        <dbReference type="EMBL" id="AMU90338.1"/>
    </source>
</evidence>
<accession>A0AAC8Z1V0</accession>
<dbReference type="Pfam" id="PF13471">
    <property type="entry name" value="Transglut_core3"/>
    <property type="match status" value="1"/>
</dbReference>
<evidence type="ECO:0000313" key="3">
    <source>
        <dbReference type="Proteomes" id="UP000076088"/>
    </source>
</evidence>
<dbReference type="AlphaFoldDB" id="A0AAC8Z1V0"/>